<feature type="compositionally biased region" description="Acidic residues" evidence="1">
    <location>
        <begin position="461"/>
        <end position="479"/>
    </location>
</feature>
<keyword evidence="3" id="KW-1185">Reference proteome</keyword>
<feature type="compositionally biased region" description="Polar residues" evidence="1">
    <location>
        <begin position="23"/>
        <end position="34"/>
    </location>
</feature>
<feature type="region of interest" description="Disordered" evidence="1">
    <location>
        <begin position="444"/>
        <end position="506"/>
    </location>
</feature>
<feature type="region of interest" description="Disordered" evidence="1">
    <location>
        <begin position="55"/>
        <end position="276"/>
    </location>
</feature>
<feature type="compositionally biased region" description="Pro residues" evidence="1">
    <location>
        <begin position="150"/>
        <end position="161"/>
    </location>
</feature>
<evidence type="ECO:0000256" key="1">
    <source>
        <dbReference type="SAM" id="MobiDB-lite"/>
    </source>
</evidence>
<feature type="region of interest" description="Disordered" evidence="1">
    <location>
        <begin position="1"/>
        <end position="34"/>
    </location>
</feature>
<sequence>MNQPAASSNLFSPSYRGPHNMGHQGSTYNPAMNASSMGFPTQPYNMPVYNQNQRYGYQRTNPSGQTVNPVISHGRGYQGRGSLMPSPSGQPSQFPPLGATNPLSGYQQPAFAHQRSLSPANQQQSGRGIANSGPGRVQHPVLRGGHRQPGPAPIRPPPAAPLPVRSIPPQAPRTTAAGRGTKPSSKPLGEDDFPSLGSQSQRQLQQQPRHRQQADIEAGLTEKMASASLQDPPKAGVSGRGGSSRRPKFVPFTDYDPSSVDPEPASHQKPSAVLPPPRARRNEAFRLNMADCYRGKIIFIDELSGIDYSNHPAIVRSINHQTKQIRFFKKSSFKGIGGFLNKYGEYVNQSQKRWHEKQWLLVDDGVTKPHHGTPLLKLANGEKMPEKGSYVDIHGDSELHIDYFSKYSRYGVFPDIFLPEEQMRQLEQYSEWYLERDEEYRAAEERKKSQRWQVDGSADVDVGDVYEDSENEADSEDSSTPEPPNIPIPGLANGSQPSQPLPKRPRTTAYISTTSTAAFMPLPALPPRTISTIPSQTAIASIPRPASLPARPSIIVPPHNQQLPSQVPSQLPSNGVIPLPTQRLIPRNSDDARPAFPEFHADKLSIRDIVPGLLAHLPWNGASWSRHPVLVLSFHPATGYANCLKATSFQDRPGAIAAKVAEFETQEDRDRFLAGFVLVEDGRTPPHNAYPVLRLEEGWLVKTTYVDVRRGSMECVHFSELRRLRSGGVFLTPRVRRADVEALRLDLANGRYA</sequence>
<reference evidence="2" key="1">
    <citation type="submission" date="2023-06" db="EMBL/GenBank/DDBJ databases">
        <title>Multi-omics analyses reveal the molecular pathogenesis toolkit of Lasiodiplodia hormozganensis, a cross-kingdom pathogen.</title>
        <authorList>
            <person name="Felix C."/>
            <person name="Meneses R."/>
            <person name="Goncalves M.F.M."/>
            <person name="Tilleman L."/>
            <person name="Duarte A.S."/>
            <person name="Jorrin-Novo J.V."/>
            <person name="Van De Peer Y."/>
            <person name="Deforce D."/>
            <person name="Van Nieuwerburgh F."/>
            <person name="Esteves A.C."/>
            <person name="Alves A."/>
        </authorList>
    </citation>
    <scope>NUCLEOTIDE SEQUENCE</scope>
    <source>
        <strain evidence="2">CBS 339.90</strain>
    </source>
</reference>
<feature type="compositionally biased region" description="Low complexity" evidence="1">
    <location>
        <begin position="85"/>
        <end position="96"/>
    </location>
</feature>
<feature type="compositionally biased region" description="Polar residues" evidence="1">
    <location>
        <begin position="115"/>
        <end position="126"/>
    </location>
</feature>
<proteinExistence type="predicted"/>
<protein>
    <submittedName>
        <fullName evidence="2">Uncharacterized protein</fullName>
    </submittedName>
</protein>
<accession>A0AA40CXW6</accession>
<name>A0AA40CXW6_9PEZI</name>
<dbReference type="EMBL" id="JAUJDW010000020">
    <property type="protein sequence ID" value="KAK0654607.1"/>
    <property type="molecule type" value="Genomic_DNA"/>
</dbReference>
<evidence type="ECO:0000313" key="3">
    <source>
        <dbReference type="Proteomes" id="UP001175001"/>
    </source>
</evidence>
<gene>
    <name evidence="2" type="ORF">DIS24_g5079</name>
</gene>
<dbReference type="AlphaFoldDB" id="A0AA40CXW6"/>
<feature type="compositionally biased region" description="Polar residues" evidence="1">
    <location>
        <begin position="1"/>
        <end position="12"/>
    </location>
</feature>
<dbReference type="Proteomes" id="UP001175001">
    <property type="component" value="Unassembled WGS sequence"/>
</dbReference>
<evidence type="ECO:0000313" key="2">
    <source>
        <dbReference type="EMBL" id="KAK0654607.1"/>
    </source>
</evidence>
<feature type="compositionally biased region" description="Polar residues" evidence="1">
    <location>
        <begin position="55"/>
        <end position="69"/>
    </location>
</feature>
<comment type="caution">
    <text evidence="2">The sequence shown here is derived from an EMBL/GenBank/DDBJ whole genome shotgun (WGS) entry which is preliminary data.</text>
</comment>
<organism evidence="2 3">
    <name type="scientific">Lasiodiplodia hormozganensis</name>
    <dbReference type="NCBI Taxonomy" id="869390"/>
    <lineage>
        <taxon>Eukaryota</taxon>
        <taxon>Fungi</taxon>
        <taxon>Dikarya</taxon>
        <taxon>Ascomycota</taxon>
        <taxon>Pezizomycotina</taxon>
        <taxon>Dothideomycetes</taxon>
        <taxon>Dothideomycetes incertae sedis</taxon>
        <taxon>Botryosphaeriales</taxon>
        <taxon>Botryosphaeriaceae</taxon>
        <taxon>Lasiodiplodia</taxon>
    </lineage>
</organism>